<feature type="domain" description="Multidrug resistance protein MdtA-like C-terminal permuted SH3" evidence="7">
    <location>
        <begin position="285"/>
        <end position="341"/>
    </location>
</feature>
<evidence type="ECO:0000259" key="5">
    <source>
        <dbReference type="Pfam" id="PF25876"/>
    </source>
</evidence>
<dbReference type="SUPFAM" id="SSF111369">
    <property type="entry name" value="HlyD-like secretion proteins"/>
    <property type="match status" value="1"/>
</dbReference>
<comment type="subcellular location">
    <subcellularLocation>
        <location evidence="1">Cell envelope</location>
    </subcellularLocation>
</comment>
<evidence type="ECO:0000313" key="8">
    <source>
        <dbReference type="EMBL" id="MBU2787452.1"/>
    </source>
</evidence>
<evidence type="ECO:0000259" key="6">
    <source>
        <dbReference type="Pfam" id="PF25917"/>
    </source>
</evidence>
<dbReference type="Gene3D" id="2.40.420.20">
    <property type="match status" value="1"/>
</dbReference>
<accession>A0AAE2YNV0</accession>
<dbReference type="InterPro" id="IPR058624">
    <property type="entry name" value="MdtA-like_HH"/>
</dbReference>
<evidence type="ECO:0000256" key="1">
    <source>
        <dbReference type="ARBA" id="ARBA00004196"/>
    </source>
</evidence>
<name>A0AAE2YNV0_9PROT</name>
<evidence type="ECO:0000256" key="3">
    <source>
        <dbReference type="ARBA" id="ARBA00022448"/>
    </source>
</evidence>
<dbReference type="InterPro" id="IPR006143">
    <property type="entry name" value="RND_pump_MFP"/>
</dbReference>
<dbReference type="NCBIfam" id="TIGR01730">
    <property type="entry name" value="RND_mfp"/>
    <property type="match status" value="1"/>
</dbReference>
<dbReference type="EMBL" id="JAAXYO010000039">
    <property type="protein sequence ID" value="MBU2787452.1"/>
    <property type="molecule type" value="Genomic_DNA"/>
</dbReference>
<dbReference type="RefSeq" id="WP_215872018.1">
    <property type="nucleotide sequence ID" value="NZ_JAAXYO010000039.1"/>
</dbReference>
<feature type="domain" description="Multidrug resistance protein MdtA-like barrel-sandwich hybrid" evidence="6">
    <location>
        <begin position="60"/>
        <end position="195"/>
    </location>
</feature>
<feature type="coiled-coil region" evidence="4">
    <location>
        <begin position="100"/>
        <end position="127"/>
    </location>
</feature>
<dbReference type="Gene3D" id="2.40.50.100">
    <property type="match status" value="1"/>
</dbReference>
<proteinExistence type="inferred from homology"/>
<dbReference type="Proteomes" id="UP001197378">
    <property type="component" value="Unassembled WGS sequence"/>
</dbReference>
<reference evidence="8" key="1">
    <citation type="journal article" date="2021" name="ISME J.">
        <title>Genomic evolution of the class Acidithiobacillia: deep-branching Proteobacteria living in extreme acidic conditions.</title>
        <authorList>
            <person name="Moya-Beltran A."/>
            <person name="Beard S."/>
            <person name="Rojas-Villalobos C."/>
            <person name="Issotta F."/>
            <person name="Gallardo Y."/>
            <person name="Ulloa R."/>
            <person name="Giaveno A."/>
            <person name="Degli Esposti M."/>
            <person name="Johnson D.B."/>
            <person name="Quatrini R."/>
        </authorList>
    </citation>
    <scope>NUCLEOTIDE SEQUENCE</scope>
    <source>
        <strain evidence="8">VAN18-1</strain>
    </source>
</reference>
<dbReference type="InterPro" id="IPR058627">
    <property type="entry name" value="MdtA-like_C"/>
</dbReference>
<dbReference type="PANTHER" id="PTHR30469">
    <property type="entry name" value="MULTIDRUG RESISTANCE PROTEIN MDTA"/>
    <property type="match status" value="1"/>
</dbReference>
<dbReference type="Pfam" id="PF25967">
    <property type="entry name" value="RND-MFP_C"/>
    <property type="match status" value="1"/>
</dbReference>
<dbReference type="PROSITE" id="PS51257">
    <property type="entry name" value="PROKAR_LIPOPROTEIN"/>
    <property type="match status" value="1"/>
</dbReference>
<dbReference type="GO" id="GO:1990281">
    <property type="term" value="C:efflux pump complex"/>
    <property type="evidence" value="ECO:0007669"/>
    <property type="project" value="TreeGrafter"/>
</dbReference>
<dbReference type="AlphaFoldDB" id="A0AAE2YNV0"/>
<dbReference type="InterPro" id="IPR058625">
    <property type="entry name" value="MdtA-like_BSH"/>
</dbReference>
<dbReference type="GO" id="GO:0015562">
    <property type="term" value="F:efflux transmembrane transporter activity"/>
    <property type="evidence" value="ECO:0007669"/>
    <property type="project" value="TreeGrafter"/>
</dbReference>
<dbReference type="Gene3D" id="2.40.30.170">
    <property type="match status" value="1"/>
</dbReference>
<protein>
    <submittedName>
        <fullName evidence="8">Efflux RND transporter periplasmic adaptor subunit</fullName>
    </submittedName>
</protein>
<comment type="similarity">
    <text evidence="2">Belongs to the membrane fusion protein (MFP) (TC 8.A.1) family.</text>
</comment>
<dbReference type="Pfam" id="PF25917">
    <property type="entry name" value="BSH_RND"/>
    <property type="match status" value="1"/>
</dbReference>
<dbReference type="PANTHER" id="PTHR30469:SF15">
    <property type="entry name" value="HLYD FAMILY OF SECRETION PROTEINS"/>
    <property type="match status" value="1"/>
</dbReference>
<sequence>MKKQFLTVAIILSLGLAGCGQKPPHVGAVGESVQAQTLTLAAGKGLGYETVPGTVMASQQIQLGSRLSGYLRGLQVHVGESVRAGQLLFQVDPADVDSQVAQAQASLAQAEANFADAQSNYDRFKKLYEAQAIPQKQWDQVQSQYQMAKAQVAAARAGTGSAAAQLRYARVTAPFAGVITQKYLQNGDLVAPGHPVLALANPQQLEVDCSVGTAAFATLHVGQALVVDNDGKALTATVRDLVPVADPVTHSHLVKLSLPAGSDIQAGAFVQVQIPQVGETTTLRIPQGALLNRAGIPGVFVVNSQGVAEYRMVRPGQKIGDQVQILAGLSAGERIVVSNIEAVDNGDRIESTGAAHG</sequence>
<dbReference type="Gene3D" id="1.10.287.470">
    <property type="entry name" value="Helix hairpin bin"/>
    <property type="match status" value="1"/>
</dbReference>
<keyword evidence="3" id="KW-0813">Transport</keyword>
<evidence type="ECO:0000259" key="7">
    <source>
        <dbReference type="Pfam" id="PF25967"/>
    </source>
</evidence>
<keyword evidence="4" id="KW-0175">Coiled coil</keyword>
<organism evidence="8 9">
    <name type="scientific">Igneacidithiobacillus copahuensis</name>
    <dbReference type="NCBI Taxonomy" id="2724909"/>
    <lineage>
        <taxon>Bacteria</taxon>
        <taxon>Pseudomonadati</taxon>
        <taxon>Pseudomonadota</taxon>
        <taxon>Acidithiobacillia</taxon>
        <taxon>Acidithiobacillales</taxon>
        <taxon>Acidithiobacillaceae</taxon>
        <taxon>Igneacidithiobacillus</taxon>
    </lineage>
</organism>
<comment type="caution">
    <text evidence="8">The sequence shown here is derived from an EMBL/GenBank/DDBJ whole genome shotgun (WGS) entry which is preliminary data.</text>
</comment>
<keyword evidence="9" id="KW-1185">Reference proteome</keyword>
<gene>
    <name evidence="8" type="ORF">HFQ13_04360</name>
</gene>
<feature type="domain" description="Multidrug resistance protein MdtA-like alpha-helical hairpin" evidence="5">
    <location>
        <begin position="100"/>
        <end position="169"/>
    </location>
</feature>
<dbReference type="Pfam" id="PF25876">
    <property type="entry name" value="HH_MFP_RND"/>
    <property type="match status" value="1"/>
</dbReference>
<evidence type="ECO:0000256" key="4">
    <source>
        <dbReference type="SAM" id="Coils"/>
    </source>
</evidence>
<evidence type="ECO:0000313" key="9">
    <source>
        <dbReference type="Proteomes" id="UP001197378"/>
    </source>
</evidence>
<evidence type="ECO:0000256" key="2">
    <source>
        <dbReference type="ARBA" id="ARBA00009477"/>
    </source>
</evidence>